<comment type="caution">
    <text evidence="1">The sequence shown here is derived from an EMBL/GenBank/DDBJ whole genome shotgun (WGS) entry which is preliminary data.</text>
</comment>
<evidence type="ECO:0000313" key="2">
    <source>
        <dbReference type="Proteomes" id="UP000031167"/>
    </source>
</evidence>
<accession>A0A0B4D5B6</accession>
<name>A0A0B4D5B6_9FLAO</name>
<evidence type="ECO:0000313" key="1">
    <source>
        <dbReference type="EMBL" id="KIC61866.1"/>
    </source>
</evidence>
<sequence>MVPGFILFIKIIFQKLKNLKQIVSGFYYSPLLKSDVNSKNIGTDKTKVRELHYQSVVYTDNNSYIIIISFFSWKLVFRIFSKLINIFQY</sequence>
<organism evidence="1 2">
    <name type="scientific">Chryseobacterium taiwanense</name>
    <dbReference type="NCBI Taxonomy" id="363331"/>
    <lineage>
        <taxon>Bacteria</taxon>
        <taxon>Pseudomonadati</taxon>
        <taxon>Bacteroidota</taxon>
        <taxon>Flavobacteriia</taxon>
        <taxon>Flavobacteriales</taxon>
        <taxon>Weeksellaceae</taxon>
        <taxon>Chryseobacterium group</taxon>
        <taxon>Chryseobacterium</taxon>
    </lineage>
</organism>
<dbReference type="AlphaFoldDB" id="A0A0B4D5B6"/>
<dbReference type="STRING" id="363331.RM51_15980"/>
<gene>
    <name evidence="1" type="ORF">RM51_15980</name>
</gene>
<dbReference type="EMBL" id="JWTA01000015">
    <property type="protein sequence ID" value="KIC61866.1"/>
    <property type="molecule type" value="Genomic_DNA"/>
</dbReference>
<reference evidence="1 2" key="1">
    <citation type="submission" date="2014-12" db="EMBL/GenBank/DDBJ databases">
        <title>Genome sequencing of Chryseobacterium taiwanense TPW19.</title>
        <authorList>
            <person name="Tan P.W."/>
            <person name="Chan K.-G."/>
        </authorList>
    </citation>
    <scope>NUCLEOTIDE SEQUENCE [LARGE SCALE GENOMIC DNA]</scope>
    <source>
        <strain evidence="1 2">TPW19</strain>
    </source>
</reference>
<keyword evidence="2" id="KW-1185">Reference proteome</keyword>
<protein>
    <submittedName>
        <fullName evidence="1">Uncharacterized protein</fullName>
    </submittedName>
</protein>
<proteinExistence type="predicted"/>
<dbReference type="Proteomes" id="UP000031167">
    <property type="component" value="Unassembled WGS sequence"/>
</dbReference>